<dbReference type="HOGENOM" id="CLU_498537_0_0_9"/>
<evidence type="ECO:0000259" key="1">
    <source>
        <dbReference type="Pfam" id="PF06527"/>
    </source>
</evidence>
<gene>
    <name evidence="2" type="ORF">EUBIFOR_01842</name>
</gene>
<dbReference type="STRING" id="518637.EUBIFOR_01842"/>
<name>B7CCB5_9FIRM</name>
<dbReference type="AlphaFoldDB" id="B7CCB5"/>
<dbReference type="InterPro" id="IPR009492">
    <property type="entry name" value="TniQ"/>
</dbReference>
<dbReference type="eggNOG" id="COG1409">
    <property type="taxonomic scope" value="Bacteria"/>
</dbReference>
<protein>
    <recommendedName>
        <fullName evidence="1">TniQ domain-containing protein</fullName>
    </recommendedName>
</protein>
<comment type="caution">
    <text evidence="2">The sequence shown here is derived from an EMBL/GenBank/DDBJ whole genome shotgun (WGS) entry which is preliminary data.</text>
</comment>
<dbReference type="Pfam" id="PF06527">
    <property type="entry name" value="TniQ"/>
    <property type="match status" value="1"/>
</dbReference>
<evidence type="ECO:0000313" key="2">
    <source>
        <dbReference type="EMBL" id="EEC89592.1"/>
    </source>
</evidence>
<organism evidence="2 3">
    <name type="scientific">Holdemanella biformis DSM 3989</name>
    <dbReference type="NCBI Taxonomy" id="518637"/>
    <lineage>
        <taxon>Bacteria</taxon>
        <taxon>Bacillati</taxon>
        <taxon>Bacillota</taxon>
        <taxon>Erysipelotrichia</taxon>
        <taxon>Erysipelotrichales</taxon>
        <taxon>Erysipelotrichaceae</taxon>
        <taxon>Holdemanella</taxon>
    </lineage>
</organism>
<feature type="domain" description="TniQ" evidence="1">
    <location>
        <begin position="90"/>
        <end position="134"/>
    </location>
</feature>
<evidence type="ECO:0000313" key="3">
    <source>
        <dbReference type="Proteomes" id="UP000004315"/>
    </source>
</evidence>
<proteinExistence type="predicted"/>
<keyword evidence="3" id="KW-1185">Reference proteome</keyword>
<reference evidence="2 3" key="1">
    <citation type="submission" date="2008-11" db="EMBL/GenBank/DDBJ databases">
        <title>Draft genome sequence of Eubacterium biforme (DSM 3989).</title>
        <authorList>
            <person name="Sudarsanam P."/>
            <person name="Ley R."/>
            <person name="Guruge J."/>
            <person name="Turnbaugh P.J."/>
            <person name="Mahowald M."/>
            <person name="Liep D."/>
            <person name="Gordon J."/>
        </authorList>
    </citation>
    <scope>NUCLEOTIDE SEQUENCE [LARGE SCALE GENOMIC DNA]</scope>
    <source>
        <strain evidence="2 3">DSM 3989</strain>
    </source>
</reference>
<dbReference type="Proteomes" id="UP000004315">
    <property type="component" value="Unassembled WGS sequence"/>
</dbReference>
<dbReference type="EMBL" id="ABYT01000097">
    <property type="protein sequence ID" value="EEC89592.1"/>
    <property type="molecule type" value="Genomic_DNA"/>
</dbReference>
<accession>B7CCB5</accession>
<sequence length="546" mass="62857">MSWLEALFSVNGMSKKAFSVTLEGSTELLELENICRKYEGDKFPTLEEIMSRHSEFSTMMPFRNESMNVLVAEQVIRQAEDFHMIPGNKKNHCKVLRCCPECLAEDMANGRRPYIRAWHSLHGVTACAKHGCRLQIYSIYDSDKPVVPADEESLRYAKFLYQVYLHQPKVTLDDIKDLLAGTKTGRLILDRLTINCIIKAFCEKYEPDEFIEQIKGREKEGCQIASNTCPHCGTIYHSFGLARSYGYECPICERKYDGLELLQKRIDLSWNGEYEVTGYEDEAHVRIRHRPCGREYILPLNARGLTKRQLCDKCNYKYRDRIGRKATMNSGETCRIIAYRSSMDLDVEFEDGAVAKHTTYTNFKLGMIGRPDDTPEEQAKRRLGEKRTMNCGLEAEIIRYGAYADIDVRFEDGYIARHAAYKEFLNGSIRPPIDRVGETGIMNNGLKATIIAYRKHIDMDVLFEDGSVAEHIDYKNFTEGRVARPQDSRRNRGKFRIGEKRIMKCGLEAEIISYRKSDDMDVRFPDGVIVKNVQYTNFKRGMVGHP</sequence>